<dbReference type="InterPro" id="IPR001296">
    <property type="entry name" value="Glyco_trans_1"/>
</dbReference>
<evidence type="ECO:0000259" key="1">
    <source>
        <dbReference type="Pfam" id="PF00534"/>
    </source>
</evidence>
<sequence>MKIAVLTSGILPVPAVQGGAVENLVDFYMEYNDIHRLHDITVYSISDNAIRTHPALTSDVNHYVYIDTNRFMSKIKKRILHLINKNREYYHYTIEYYLYRAMKSIAVQYYDMIIIENRPGYALRLKGKTNARIVLHLHNDMLNDETAKNKDIYNSLSRIICVSDYIAGRVNTIKQDKENAAGKSPYKTTTVHNGIDVSAFSPVTANSLGRKRLGLQAEDFVLVFSGRINKEKGISELVDAMLSLKEYKNIKLIVLGCSFYGNETAGNTFIDSLKEKAKLIKDNIIFTGFIPYRNIPSYLSLADVAVIPSTWNDPFPTTVLEAQAVGLPIITTNRGGIPEEITSDNAIILDCDIDFSKRITDAIISLYNDRTKMQNMRTASLHRSKTFTKERYAADFFKAIQQ</sequence>
<dbReference type="Pfam" id="PF00534">
    <property type="entry name" value="Glycos_transf_1"/>
    <property type="match status" value="1"/>
</dbReference>
<comment type="caution">
    <text evidence="2">The sequence shown here is derived from an EMBL/GenBank/DDBJ whole genome shotgun (WGS) entry which is preliminary data.</text>
</comment>
<dbReference type="Gene3D" id="3.40.50.2000">
    <property type="entry name" value="Glycogen Phosphorylase B"/>
    <property type="match status" value="2"/>
</dbReference>
<dbReference type="RefSeq" id="WP_172178149.1">
    <property type="nucleotide sequence ID" value="NZ_CASGIA010000014.1"/>
</dbReference>
<name>A0ABX2AYW2_9BACT</name>
<dbReference type="SUPFAM" id="SSF53756">
    <property type="entry name" value="UDP-Glycosyltransferase/glycogen phosphorylase"/>
    <property type="match status" value="1"/>
</dbReference>
<feature type="domain" description="Glycosyl transferase family 1" evidence="1">
    <location>
        <begin position="210"/>
        <end position="379"/>
    </location>
</feature>
<keyword evidence="3" id="KW-1185">Reference proteome</keyword>
<organism evidence="2 3">
    <name type="scientific">Xylanibacter rodentium</name>
    <dbReference type="NCBI Taxonomy" id="2736289"/>
    <lineage>
        <taxon>Bacteria</taxon>
        <taxon>Pseudomonadati</taxon>
        <taxon>Bacteroidota</taxon>
        <taxon>Bacteroidia</taxon>
        <taxon>Bacteroidales</taxon>
        <taxon>Prevotellaceae</taxon>
        <taxon>Xylanibacter</taxon>
    </lineage>
</organism>
<dbReference type="PANTHER" id="PTHR12526">
    <property type="entry name" value="GLYCOSYLTRANSFERASE"/>
    <property type="match status" value="1"/>
</dbReference>
<dbReference type="GeneID" id="82158301"/>
<evidence type="ECO:0000313" key="2">
    <source>
        <dbReference type="EMBL" id="NPE14851.1"/>
    </source>
</evidence>
<dbReference type="PANTHER" id="PTHR12526:SF638">
    <property type="entry name" value="SPORE COAT PROTEIN SA"/>
    <property type="match status" value="1"/>
</dbReference>
<accession>A0ABX2AYW2</accession>
<evidence type="ECO:0000313" key="3">
    <source>
        <dbReference type="Proteomes" id="UP001193734"/>
    </source>
</evidence>
<reference evidence="2 3" key="1">
    <citation type="submission" date="2020-05" db="EMBL/GenBank/DDBJ databases">
        <title>Distinct polysaccharide utilization as determinants for interspecies competition between intestinal Prevotella spp.</title>
        <authorList>
            <person name="Galvez E.J.C."/>
            <person name="Iljazovic A."/>
            <person name="Strowig T."/>
        </authorList>
    </citation>
    <scope>NUCLEOTIDE SEQUENCE [LARGE SCALE GENOMIC DNA]</scope>
    <source>
        <strain evidence="2 3">PROD</strain>
    </source>
</reference>
<protein>
    <submittedName>
        <fullName evidence="2">Glycosyltransferase family 4 protein</fullName>
    </submittedName>
</protein>
<dbReference type="Proteomes" id="UP001193734">
    <property type="component" value="Unassembled WGS sequence"/>
</dbReference>
<gene>
    <name evidence="2" type="ORF">HPS55_11045</name>
</gene>
<proteinExistence type="predicted"/>
<dbReference type="CDD" id="cd03801">
    <property type="entry name" value="GT4_PimA-like"/>
    <property type="match status" value="1"/>
</dbReference>
<dbReference type="EMBL" id="JABKKE010000019">
    <property type="protein sequence ID" value="NPE14851.1"/>
    <property type="molecule type" value="Genomic_DNA"/>
</dbReference>